<evidence type="ECO:0000259" key="2">
    <source>
        <dbReference type="Pfam" id="PF15977"/>
    </source>
</evidence>
<accession>A0ABX8Z8M7</accession>
<evidence type="ECO:0000256" key="1">
    <source>
        <dbReference type="SAM" id="Coils"/>
    </source>
</evidence>
<reference evidence="3 4" key="1">
    <citation type="submission" date="2021-08" db="EMBL/GenBank/DDBJ databases">
        <title>complete genome sequencing of Deefgea sp. D25.</title>
        <authorList>
            <person name="Bae J.-W."/>
            <person name="Gim D.-H."/>
        </authorList>
    </citation>
    <scope>NUCLEOTIDE SEQUENCE [LARGE SCALE GENOMIC DNA]</scope>
    <source>
        <strain evidence="3 4">D25</strain>
    </source>
</reference>
<organism evidence="3 4">
    <name type="scientific">Deefgea tanakiae</name>
    <dbReference type="NCBI Taxonomy" id="2865840"/>
    <lineage>
        <taxon>Bacteria</taxon>
        <taxon>Pseudomonadati</taxon>
        <taxon>Pseudomonadota</taxon>
        <taxon>Betaproteobacteria</taxon>
        <taxon>Neisseriales</taxon>
        <taxon>Chitinibacteraceae</taxon>
        <taxon>Deefgea</taxon>
    </lineage>
</organism>
<name>A0ABX8Z8M7_9NEIS</name>
<gene>
    <name evidence="3" type="ORF">K4H28_05885</name>
</gene>
<protein>
    <submittedName>
        <fullName evidence="3">Helix-turn-helix domain-containing protein</fullName>
    </submittedName>
</protein>
<dbReference type="Pfam" id="PF15977">
    <property type="entry name" value="HTH_46"/>
    <property type="match status" value="1"/>
</dbReference>
<dbReference type="RefSeq" id="WP_221007447.1">
    <property type="nucleotide sequence ID" value="NZ_CP081150.1"/>
</dbReference>
<proteinExistence type="predicted"/>
<dbReference type="Gene3D" id="2.60.120.10">
    <property type="entry name" value="Jelly Rolls"/>
    <property type="match status" value="1"/>
</dbReference>
<dbReference type="EMBL" id="CP081150">
    <property type="protein sequence ID" value="QZA78928.1"/>
    <property type="molecule type" value="Genomic_DNA"/>
</dbReference>
<keyword evidence="4" id="KW-1185">Reference proteome</keyword>
<evidence type="ECO:0000313" key="3">
    <source>
        <dbReference type="EMBL" id="QZA78928.1"/>
    </source>
</evidence>
<dbReference type="Proteomes" id="UP000825679">
    <property type="component" value="Chromosome"/>
</dbReference>
<feature type="domain" description="IprA winged helix-turn-helix" evidence="2">
    <location>
        <begin position="144"/>
        <end position="200"/>
    </location>
</feature>
<evidence type="ECO:0000313" key="4">
    <source>
        <dbReference type="Proteomes" id="UP000825679"/>
    </source>
</evidence>
<feature type="coiled-coil region" evidence="1">
    <location>
        <begin position="107"/>
        <end position="134"/>
    </location>
</feature>
<sequence>MDFEKPIIKSDAAEGLIKRLTGLNILTSPAKQDIEIPEQSVALFIRGKIDCTIENTNILIATFEAPAVFNGLIYSSGIYKLNLCARTRVNYALFSQEEWDAILGENNDLAMMTLKELRRTLAFLKDKIGIYTEKQAYRQIKHFMEDYIEKEHQEKSLLSFIEERSPLSRSMITKIIYNLRVGGYIEMEDGILIDIKKELPKSY</sequence>
<dbReference type="InterPro" id="IPR014710">
    <property type="entry name" value="RmlC-like_jellyroll"/>
</dbReference>
<dbReference type="InterPro" id="IPR041687">
    <property type="entry name" value="HTH_46"/>
</dbReference>
<keyword evidence="1" id="KW-0175">Coiled coil</keyword>